<keyword evidence="3" id="KW-1185">Reference proteome</keyword>
<evidence type="ECO:0000313" key="3">
    <source>
        <dbReference type="Proteomes" id="UP000677875"/>
    </source>
</evidence>
<evidence type="ECO:0000313" key="2">
    <source>
        <dbReference type="EMBL" id="MBQ0829320.1"/>
    </source>
</evidence>
<sequence length="84" mass="8399">MTSPSAASEYPAAPPLGLRVLVGALTAFGLADHGFGHLAGAGRTPGVSGPAGAAAALSAAACAGLYVWAAEHHTRHRARREKKL</sequence>
<feature type="transmembrane region" description="Helical" evidence="1">
    <location>
        <begin position="51"/>
        <end position="70"/>
    </location>
</feature>
<dbReference type="EMBL" id="JAGPNL010000007">
    <property type="protein sequence ID" value="MBQ0829320.1"/>
    <property type="molecule type" value="Genomic_DNA"/>
</dbReference>
<keyword evidence="1" id="KW-0812">Transmembrane</keyword>
<comment type="caution">
    <text evidence="2">The sequence shown here is derived from an EMBL/GenBank/DDBJ whole genome shotgun (WGS) entry which is preliminary data.</text>
</comment>
<protein>
    <submittedName>
        <fullName evidence="2">Uncharacterized protein</fullName>
    </submittedName>
</protein>
<evidence type="ECO:0000256" key="1">
    <source>
        <dbReference type="SAM" id="Phobius"/>
    </source>
</evidence>
<proteinExistence type="predicted"/>
<dbReference type="Proteomes" id="UP000677875">
    <property type="component" value="Unassembled WGS sequence"/>
</dbReference>
<name>A0A940XJ37_9ACTN</name>
<gene>
    <name evidence="2" type="ORF">J5Y05_22915</name>
</gene>
<accession>A0A940XJ37</accession>
<keyword evidence="1" id="KW-1133">Transmembrane helix</keyword>
<organism evidence="2 3">
    <name type="scientific">Streptomyces tagetis</name>
    <dbReference type="NCBI Taxonomy" id="2820809"/>
    <lineage>
        <taxon>Bacteria</taxon>
        <taxon>Bacillati</taxon>
        <taxon>Actinomycetota</taxon>
        <taxon>Actinomycetes</taxon>
        <taxon>Kitasatosporales</taxon>
        <taxon>Streptomycetaceae</taxon>
        <taxon>Streptomyces</taxon>
    </lineage>
</organism>
<dbReference type="AlphaFoldDB" id="A0A940XJ37"/>
<dbReference type="RefSeq" id="WP_210874945.1">
    <property type="nucleotide sequence ID" value="NZ_JAGPNL010000007.1"/>
</dbReference>
<reference evidence="2" key="1">
    <citation type="submission" date="2021-04" db="EMBL/GenBank/DDBJ databases">
        <title>Genome seq and assembly of Streptomyces sp. RG38.</title>
        <authorList>
            <person name="Chhetri G."/>
        </authorList>
    </citation>
    <scope>NUCLEOTIDE SEQUENCE</scope>
    <source>
        <strain evidence="2">RG38</strain>
    </source>
</reference>
<keyword evidence="1" id="KW-0472">Membrane</keyword>